<reference evidence="3" key="1">
    <citation type="submission" date="2016-03" db="EMBL/GenBank/DDBJ databases">
        <authorList>
            <person name="Ploux O."/>
        </authorList>
    </citation>
    <scope>NUCLEOTIDE SEQUENCE [LARGE SCALE GENOMIC DNA]</scope>
    <source>
        <strain evidence="3">BS258</strain>
    </source>
</reference>
<name>A0A142NK82_BRELN</name>
<gene>
    <name evidence="2" type="ORF">A2T55_04805</name>
</gene>
<feature type="transmembrane region" description="Helical" evidence="1">
    <location>
        <begin position="39"/>
        <end position="57"/>
    </location>
</feature>
<keyword evidence="1" id="KW-0472">Membrane</keyword>
<protein>
    <submittedName>
        <fullName evidence="2">Uncharacterized protein</fullName>
    </submittedName>
</protein>
<dbReference type="KEGG" id="bly:A2T55_04805"/>
<keyword evidence="1" id="KW-1133">Transmembrane helix</keyword>
<proteinExistence type="predicted"/>
<sequence length="68" mass="7385">MEVGFGYKTQYLPPAVDCDVSSKEAGWEDAKHTILTADTVALAIGVAILVVGIVFYVRQRRNTRSVSA</sequence>
<dbReference type="AlphaFoldDB" id="A0A142NK82"/>
<dbReference type="Proteomes" id="UP000075950">
    <property type="component" value="Chromosome"/>
</dbReference>
<evidence type="ECO:0000256" key="1">
    <source>
        <dbReference type="SAM" id="Phobius"/>
    </source>
</evidence>
<keyword evidence="1" id="KW-0812">Transmembrane</keyword>
<evidence type="ECO:0000313" key="3">
    <source>
        <dbReference type="Proteomes" id="UP000075950"/>
    </source>
</evidence>
<dbReference type="EMBL" id="CP014869">
    <property type="protein sequence ID" value="AMT93183.1"/>
    <property type="molecule type" value="Genomic_DNA"/>
</dbReference>
<evidence type="ECO:0000313" key="2">
    <source>
        <dbReference type="EMBL" id="AMT93183.1"/>
    </source>
</evidence>
<organism evidence="2 3">
    <name type="scientific">Brevibacterium linens</name>
    <dbReference type="NCBI Taxonomy" id="1703"/>
    <lineage>
        <taxon>Bacteria</taxon>
        <taxon>Bacillati</taxon>
        <taxon>Actinomycetota</taxon>
        <taxon>Actinomycetes</taxon>
        <taxon>Micrococcales</taxon>
        <taxon>Brevibacteriaceae</taxon>
        <taxon>Brevibacterium</taxon>
    </lineage>
</organism>
<accession>A0A142NK82</accession>